<feature type="transmembrane region" description="Helical" evidence="9">
    <location>
        <begin position="260"/>
        <end position="282"/>
    </location>
</feature>
<accession>A0A848ED19</accession>
<evidence type="ECO:0000256" key="8">
    <source>
        <dbReference type="ARBA" id="ARBA00023136"/>
    </source>
</evidence>
<dbReference type="PROSITE" id="PS50928">
    <property type="entry name" value="ABC_TM1"/>
    <property type="match status" value="1"/>
</dbReference>
<dbReference type="InterPro" id="IPR000515">
    <property type="entry name" value="MetI-like"/>
</dbReference>
<dbReference type="SUPFAM" id="SSF161098">
    <property type="entry name" value="MetI-like"/>
    <property type="match status" value="1"/>
</dbReference>
<evidence type="ECO:0000256" key="3">
    <source>
        <dbReference type="ARBA" id="ARBA00022475"/>
    </source>
</evidence>
<feature type="transmembrane region" description="Helical" evidence="9">
    <location>
        <begin position="222"/>
        <end position="240"/>
    </location>
</feature>
<dbReference type="PANTHER" id="PTHR43386:SF1">
    <property type="entry name" value="D,D-DIPEPTIDE TRANSPORT SYSTEM PERMEASE PROTEIN DDPC-RELATED"/>
    <property type="match status" value="1"/>
</dbReference>
<organism evidence="11 12">
    <name type="scientific">Neoroseomonas marina</name>
    <dbReference type="NCBI Taxonomy" id="1232220"/>
    <lineage>
        <taxon>Bacteria</taxon>
        <taxon>Pseudomonadati</taxon>
        <taxon>Pseudomonadota</taxon>
        <taxon>Alphaproteobacteria</taxon>
        <taxon>Acetobacterales</taxon>
        <taxon>Acetobacteraceae</taxon>
        <taxon>Neoroseomonas</taxon>
    </lineage>
</organism>
<keyword evidence="12" id="KW-1185">Reference proteome</keyword>
<evidence type="ECO:0000256" key="7">
    <source>
        <dbReference type="ARBA" id="ARBA00022989"/>
    </source>
</evidence>
<evidence type="ECO:0000256" key="2">
    <source>
        <dbReference type="ARBA" id="ARBA00022448"/>
    </source>
</evidence>
<dbReference type="GO" id="GO:0005886">
    <property type="term" value="C:plasma membrane"/>
    <property type="evidence" value="ECO:0007669"/>
    <property type="project" value="UniProtKB-SubCell"/>
</dbReference>
<keyword evidence="3" id="KW-1003">Cell membrane</keyword>
<evidence type="ECO:0000256" key="5">
    <source>
        <dbReference type="ARBA" id="ARBA00022856"/>
    </source>
</evidence>
<protein>
    <submittedName>
        <fullName evidence="11">ABC transporter permease</fullName>
    </submittedName>
</protein>
<keyword evidence="6" id="KW-0653">Protein transport</keyword>
<dbReference type="Pfam" id="PF00528">
    <property type="entry name" value="BPD_transp_1"/>
    <property type="match status" value="1"/>
</dbReference>
<reference evidence="11 12" key="1">
    <citation type="submission" date="2020-03" db="EMBL/GenBank/DDBJ databases">
        <authorList>
            <person name="Sun Q."/>
        </authorList>
    </citation>
    <scope>NUCLEOTIDE SEQUENCE [LARGE SCALE GENOMIC DNA]</scope>
    <source>
        <strain evidence="11 12">JC162</strain>
    </source>
</reference>
<dbReference type="Proteomes" id="UP000548582">
    <property type="component" value="Unassembled WGS sequence"/>
</dbReference>
<evidence type="ECO:0000256" key="4">
    <source>
        <dbReference type="ARBA" id="ARBA00022692"/>
    </source>
</evidence>
<dbReference type="GO" id="GO:0015031">
    <property type="term" value="P:protein transport"/>
    <property type="evidence" value="ECO:0007669"/>
    <property type="project" value="UniProtKB-KW"/>
</dbReference>
<dbReference type="Pfam" id="PF12911">
    <property type="entry name" value="OppC_N"/>
    <property type="match status" value="1"/>
</dbReference>
<name>A0A848ED19_9PROT</name>
<comment type="subcellular location">
    <subcellularLocation>
        <location evidence="1 9">Cell membrane</location>
        <topology evidence="1 9">Multi-pass membrane protein</topology>
    </subcellularLocation>
</comment>
<evidence type="ECO:0000256" key="1">
    <source>
        <dbReference type="ARBA" id="ARBA00004651"/>
    </source>
</evidence>
<dbReference type="GO" id="GO:0015833">
    <property type="term" value="P:peptide transport"/>
    <property type="evidence" value="ECO:0007669"/>
    <property type="project" value="UniProtKB-KW"/>
</dbReference>
<evidence type="ECO:0000256" key="6">
    <source>
        <dbReference type="ARBA" id="ARBA00022927"/>
    </source>
</evidence>
<feature type="transmembrane region" description="Helical" evidence="9">
    <location>
        <begin position="21"/>
        <end position="46"/>
    </location>
</feature>
<feature type="domain" description="ABC transmembrane type-1" evidence="10">
    <location>
        <begin position="93"/>
        <end position="282"/>
    </location>
</feature>
<evidence type="ECO:0000313" key="12">
    <source>
        <dbReference type="Proteomes" id="UP000548582"/>
    </source>
</evidence>
<dbReference type="AlphaFoldDB" id="A0A848ED19"/>
<gene>
    <name evidence="11" type="ORF">GWK16_09175</name>
</gene>
<keyword evidence="2 9" id="KW-0813">Transport</keyword>
<sequence length="296" mass="31551">MSAIAEETVAAPPRRRLRLALWLLSRSFSSMLGLFLVIAIVVLALIGPWIVPYPDHVAGAVNLANKLQPPSAAHWLGTDEVGNDILTRVIIGARISLLVGIGITFAAAAIGVPLGILAGLAGGRLREAIMRFTDLFLSVPGLVLAIALVAALGPGIVNAMIALILVWWPGYVRLAESKALSIREEPFIEAARVAGASRARILRRHVLPNSLSPLIVKMSMDIGQAILAVASLGFIGLGAKPPTPEWGAMISIARGYLPDWWWYAMAPGVFIYLAVLGFNLLGDGLRDILDPRSNRG</sequence>
<feature type="transmembrane region" description="Helical" evidence="9">
    <location>
        <begin position="156"/>
        <end position="174"/>
    </location>
</feature>
<evidence type="ECO:0000256" key="9">
    <source>
        <dbReference type="RuleBase" id="RU363032"/>
    </source>
</evidence>
<evidence type="ECO:0000313" key="11">
    <source>
        <dbReference type="EMBL" id="NMJ41409.1"/>
    </source>
</evidence>
<keyword evidence="5" id="KW-0571">Peptide transport</keyword>
<dbReference type="RefSeq" id="WP_170053610.1">
    <property type="nucleotide sequence ID" value="NZ_JABBKX010000002.1"/>
</dbReference>
<dbReference type="InterPro" id="IPR025966">
    <property type="entry name" value="OppC_N"/>
</dbReference>
<keyword evidence="4 9" id="KW-0812">Transmembrane</keyword>
<dbReference type="Gene3D" id="1.10.3720.10">
    <property type="entry name" value="MetI-like"/>
    <property type="match status" value="1"/>
</dbReference>
<dbReference type="GO" id="GO:0055085">
    <property type="term" value="P:transmembrane transport"/>
    <property type="evidence" value="ECO:0007669"/>
    <property type="project" value="InterPro"/>
</dbReference>
<dbReference type="InterPro" id="IPR050366">
    <property type="entry name" value="BP-dependent_transpt_permease"/>
</dbReference>
<keyword evidence="7 9" id="KW-1133">Transmembrane helix</keyword>
<evidence type="ECO:0000259" key="10">
    <source>
        <dbReference type="PROSITE" id="PS50928"/>
    </source>
</evidence>
<comment type="caution">
    <text evidence="11">The sequence shown here is derived from an EMBL/GenBank/DDBJ whole genome shotgun (WGS) entry which is preliminary data.</text>
</comment>
<dbReference type="CDD" id="cd06261">
    <property type="entry name" value="TM_PBP2"/>
    <property type="match status" value="1"/>
</dbReference>
<keyword evidence="8 9" id="KW-0472">Membrane</keyword>
<comment type="similarity">
    <text evidence="9">Belongs to the binding-protein-dependent transport system permease family.</text>
</comment>
<dbReference type="EMBL" id="JABBKX010000002">
    <property type="protein sequence ID" value="NMJ41409.1"/>
    <property type="molecule type" value="Genomic_DNA"/>
</dbReference>
<dbReference type="InterPro" id="IPR035906">
    <property type="entry name" value="MetI-like_sf"/>
</dbReference>
<dbReference type="PANTHER" id="PTHR43386">
    <property type="entry name" value="OLIGOPEPTIDE TRANSPORT SYSTEM PERMEASE PROTEIN APPC"/>
    <property type="match status" value="1"/>
</dbReference>
<proteinExistence type="inferred from homology"/>
<feature type="transmembrane region" description="Helical" evidence="9">
    <location>
        <begin position="95"/>
        <end position="120"/>
    </location>
</feature>